<dbReference type="InterPro" id="IPR036388">
    <property type="entry name" value="WH-like_DNA-bd_sf"/>
</dbReference>
<feature type="domain" description="HTH gntR-type" evidence="4">
    <location>
        <begin position="19"/>
        <end position="87"/>
    </location>
</feature>
<evidence type="ECO:0000256" key="2">
    <source>
        <dbReference type="ARBA" id="ARBA00023125"/>
    </source>
</evidence>
<sequence length="344" mass="39349">MISTENIYTLIEFDNYSLTPKYLQLCNCIIKAVQDGTISQDYLLPSINNLSYELEIGRNTVEKAYRYLKRFGFIKSVPGKGYFISCKEPQKSPSVCLIFNKLSVHKKIIYDTLTKALGFNAIVDLYIYNNDFSHFKHILEVKRDNYSHFVIIPHFVDGGNYADKIINSIPKDKLILMSQLVKGVSGKYGAVFEDFEKEIYNALSAALIRLRKYKSIQIIFPENTYHPEAILDGFAKFCNDHHFGHQIIRNIDKANLQSETVYICLMEDDLVILVKKILETGYKVGAEIGIISYNETPIKQIILNGITTISADFKFMGEMAAKFIKDGIKQHLAVPFYLTLRNSL</sequence>
<dbReference type="SUPFAM" id="SSF53822">
    <property type="entry name" value="Periplasmic binding protein-like I"/>
    <property type="match status" value="1"/>
</dbReference>
<dbReference type="InterPro" id="IPR000524">
    <property type="entry name" value="Tscrpt_reg_HTH_GntR"/>
</dbReference>
<reference evidence="5 6" key="1">
    <citation type="submission" date="2016-10" db="EMBL/GenBank/DDBJ databases">
        <authorList>
            <person name="de Groot N.N."/>
        </authorList>
    </citation>
    <scope>NUCLEOTIDE SEQUENCE [LARGE SCALE GENOMIC DNA]</scope>
    <source>
        <strain evidence="5 6">Vu-144</strain>
    </source>
</reference>
<dbReference type="RefSeq" id="WP_091395342.1">
    <property type="nucleotide sequence ID" value="NZ_FNQY01000005.1"/>
</dbReference>
<accession>A0A1H3XIB3</accession>
<organism evidence="5 6">
    <name type="scientific">Arachidicoccus rhizosphaerae</name>
    <dbReference type="NCBI Taxonomy" id="551991"/>
    <lineage>
        <taxon>Bacteria</taxon>
        <taxon>Pseudomonadati</taxon>
        <taxon>Bacteroidota</taxon>
        <taxon>Chitinophagia</taxon>
        <taxon>Chitinophagales</taxon>
        <taxon>Chitinophagaceae</taxon>
        <taxon>Arachidicoccus</taxon>
    </lineage>
</organism>
<dbReference type="Gene3D" id="3.40.50.2300">
    <property type="match status" value="2"/>
</dbReference>
<dbReference type="PANTHER" id="PTHR38445:SF10">
    <property type="entry name" value="GNTR-FAMILY TRANSCRIPTIONAL REGULATOR"/>
    <property type="match status" value="1"/>
</dbReference>
<dbReference type="EMBL" id="FNQY01000005">
    <property type="protein sequence ID" value="SDZ99053.1"/>
    <property type="molecule type" value="Genomic_DNA"/>
</dbReference>
<keyword evidence="2" id="KW-0238">DNA-binding</keyword>
<dbReference type="InterPro" id="IPR036390">
    <property type="entry name" value="WH_DNA-bd_sf"/>
</dbReference>
<evidence type="ECO:0000313" key="6">
    <source>
        <dbReference type="Proteomes" id="UP000199041"/>
    </source>
</evidence>
<keyword evidence="1" id="KW-0805">Transcription regulation</keyword>
<dbReference type="Gene3D" id="1.10.10.10">
    <property type="entry name" value="Winged helix-like DNA-binding domain superfamily/Winged helix DNA-binding domain"/>
    <property type="match status" value="1"/>
</dbReference>
<dbReference type="InterPro" id="IPR028082">
    <property type="entry name" value="Peripla_BP_I"/>
</dbReference>
<gene>
    <name evidence="5" type="ORF">SAMN05192529_105184</name>
</gene>
<dbReference type="OrthoDB" id="742238at2"/>
<dbReference type="CDD" id="cd07377">
    <property type="entry name" value="WHTH_GntR"/>
    <property type="match status" value="1"/>
</dbReference>
<dbReference type="SUPFAM" id="SSF46785">
    <property type="entry name" value="Winged helix' DNA-binding domain"/>
    <property type="match status" value="1"/>
</dbReference>
<dbReference type="STRING" id="551991.SAMN05192529_105184"/>
<evidence type="ECO:0000256" key="3">
    <source>
        <dbReference type="ARBA" id="ARBA00023163"/>
    </source>
</evidence>
<dbReference type="Pfam" id="PF00392">
    <property type="entry name" value="GntR"/>
    <property type="match status" value="1"/>
</dbReference>
<keyword evidence="3" id="KW-0804">Transcription</keyword>
<dbReference type="GO" id="GO:0003700">
    <property type="term" value="F:DNA-binding transcription factor activity"/>
    <property type="evidence" value="ECO:0007669"/>
    <property type="project" value="InterPro"/>
</dbReference>
<evidence type="ECO:0000256" key="1">
    <source>
        <dbReference type="ARBA" id="ARBA00023015"/>
    </source>
</evidence>
<proteinExistence type="predicted"/>
<dbReference type="PROSITE" id="PS50949">
    <property type="entry name" value="HTH_GNTR"/>
    <property type="match status" value="1"/>
</dbReference>
<evidence type="ECO:0000259" key="4">
    <source>
        <dbReference type="PROSITE" id="PS50949"/>
    </source>
</evidence>
<dbReference type="SMART" id="SM00345">
    <property type="entry name" value="HTH_GNTR"/>
    <property type="match status" value="1"/>
</dbReference>
<dbReference type="Proteomes" id="UP000199041">
    <property type="component" value="Unassembled WGS sequence"/>
</dbReference>
<dbReference type="GO" id="GO:0003677">
    <property type="term" value="F:DNA binding"/>
    <property type="evidence" value="ECO:0007669"/>
    <property type="project" value="UniProtKB-KW"/>
</dbReference>
<evidence type="ECO:0000313" key="5">
    <source>
        <dbReference type="EMBL" id="SDZ99053.1"/>
    </source>
</evidence>
<protein>
    <submittedName>
        <fullName evidence="5">Regulatory protein, gntR family</fullName>
    </submittedName>
</protein>
<name>A0A1H3XIB3_9BACT</name>
<keyword evidence="6" id="KW-1185">Reference proteome</keyword>
<dbReference type="PANTHER" id="PTHR38445">
    <property type="entry name" value="HTH-TYPE TRANSCRIPTIONAL REPRESSOR YTRA"/>
    <property type="match status" value="1"/>
</dbReference>
<dbReference type="AlphaFoldDB" id="A0A1H3XIB3"/>